<sequence length="189" mass="21520">MFNDFLAWCQENSAFIESIDDVCTRLNRNATVLCIGKYSTLGALMLKDSVGCKVDIYLEDDELDQNIFKSSGINVISSLQGEYTFIFAPLIINIIEKKDVVPLLFDIEEMMKKKSELILIFLASKTIDTRALTMMKSFYNENEELALKLYTHSDVINTLSTLGFKFSKIDKLEVSSPYDMICVDCLKNE</sequence>
<dbReference type="RefSeq" id="WP_154425513.1">
    <property type="nucleotide sequence ID" value="NZ_VUNN01000012.1"/>
</dbReference>
<reference evidence="1 2" key="1">
    <citation type="submission" date="2019-08" db="EMBL/GenBank/DDBJ databases">
        <title>In-depth cultivation of the pig gut microbiome towards novel bacterial diversity and tailored functional studies.</title>
        <authorList>
            <person name="Wylensek D."/>
            <person name="Hitch T.C.A."/>
            <person name="Clavel T."/>
        </authorList>
    </citation>
    <scope>NUCLEOTIDE SEQUENCE [LARGE SCALE GENOMIC DNA]</scope>
    <source>
        <strain evidence="1 2">NM-380-WT-3C1</strain>
    </source>
</reference>
<dbReference type="Proteomes" id="UP000460549">
    <property type="component" value="Unassembled WGS sequence"/>
</dbReference>
<gene>
    <name evidence="1" type="ORF">FYJ80_07075</name>
</gene>
<dbReference type="AlphaFoldDB" id="A0A7X2PD39"/>
<evidence type="ECO:0000313" key="2">
    <source>
        <dbReference type="Proteomes" id="UP000460549"/>
    </source>
</evidence>
<organism evidence="1 2">
    <name type="scientific">Bullifex porci</name>
    <dbReference type="NCBI Taxonomy" id="2606638"/>
    <lineage>
        <taxon>Bacteria</taxon>
        <taxon>Pseudomonadati</taxon>
        <taxon>Spirochaetota</taxon>
        <taxon>Spirochaetia</taxon>
        <taxon>Spirochaetales</taxon>
        <taxon>Spirochaetaceae</taxon>
        <taxon>Bullifex</taxon>
    </lineage>
</organism>
<protein>
    <submittedName>
        <fullName evidence="1">Uncharacterized protein</fullName>
    </submittedName>
</protein>
<accession>A0A7X2PD39</accession>
<keyword evidence="2" id="KW-1185">Reference proteome</keyword>
<comment type="caution">
    <text evidence="1">The sequence shown here is derived from an EMBL/GenBank/DDBJ whole genome shotgun (WGS) entry which is preliminary data.</text>
</comment>
<proteinExistence type="predicted"/>
<dbReference type="EMBL" id="VUNN01000012">
    <property type="protein sequence ID" value="MSU06542.1"/>
    <property type="molecule type" value="Genomic_DNA"/>
</dbReference>
<name>A0A7X2PD39_9SPIO</name>
<evidence type="ECO:0000313" key="1">
    <source>
        <dbReference type="EMBL" id="MSU06542.1"/>
    </source>
</evidence>